<dbReference type="OrthoDB" id="285308at2759"/>
<dbReference type="GO" id="GO:0046872">
    <property type="term" value="F:metal ion binding"/>
    <property type="evidence" value="ECO:0007669"/>
    <property type="project" value="UniProtKB-KW"/>
</dbReference>
<keyword evidence="10" id="KW-1185">Reference proteome</keyword>
<evidence type="ECO:0000256" key="4">
    <source>
        <dbReference type="ARBA" id="ARBA00022670"/>
    </source>
</evidence>
<dbReference type="AlphaFoldDB" id="A0A8H7VUG8"/>
<dbReference type="EC" id="3.4.24.-" evidence="8"/>
<protein>
    <recommendedName>
        <fullName evidence="3 8">Mitochondrial inner membrane protease ATP23</fullName>
        <ecNumber evidence="8">3.4.24.-</ecNumber>
    </recommendedName>
</protein>
<dbReference type="GO" id="GO:0033615">
    <property type="term" value="P:mitochondrial proton-transporting ATP synthase complex assembly"/>
    <property type="evidence" value="ECO:0007669"/>
    <property type="project" value="TreeGrafter"/>
</dbReference>
<evidence type="ECO:0000256" key="2">
    <source>
        <dbReference type="ARBA" id="ARBA00009915"/>
    </source>
</evidence>
<name>A0A8H7VUG8_9FUNG</name>
<comment type="caution">
    <text evidence="9">The sequence shown here is derived from an EMBL/GenBank/DDBJ whole genome shotgun (WGS) entry which is preliminary data.</text>
</comment>
<accession>A0A8H7VUG8</accession>
<dbReference type="EMBL" id="JAEPRB010000006">
    <property type="protein sequence ID" value="KAG2227529.1"/>
    <property type="molecule type" value="Genomic_DNA"/>
</dbReference>
<sequence length="189" mass="21106">MLTIQFIYSCITNRLSEQECTNELADILNNNTSPKVARLLQGIFTLNPQALKRGITCRPCHGTEQQSRMGYYDGRYQRIVLCCDNIRSKQQLEETLIHELVHAFDATRTGKFTSICHLVACGEIRASAIGQCHDIKSESKKRACIWDDAVRSTAVHCGGTDLAMTFVQQVFDNCFKDTAPFTTASSSTS</sequence>
<keyword evidence="8" id="KW-0472">Membrane</keyword>
<comment type="subcellular location">
    <subcellularLocation>
        <location evidence="1 8">Mitochondrion inner membrane</location>
        <topology evidence="1 8">Peripheral membrane protein</topology>
        <orientation evidence="1 8">Intermembrane side</orientation>
    </subcellularLocation>
</comment>
<evidence type="ECO:0000256" key="6">
    <source>
        <dbReference type="ARBA" id="ARBA00022801"/>
    </source>
</evidence>
<dbReference type="Proteomes" id="UP000646827">
    <property type="component" value="Unassembled WGS sequence"/>
</dbReference>
<dbReference type="InterPro" id="IPR019165">
    <property type="entry name" value="Peptidase_M76_ATP23"/>
</dbReference>
<dbReference type="GO" id="GO:0005743">
    <property type="term" value="C:mitochondrial inner membrane"/>
    <property type="evidence" value="ECO:0007669"/>
    <property type="project" value="UniProtKB-SubCell"/>
</dbReference>
<evidence type="ECO:0000256" key="1">
    <source>
        <dbReference type="ARBA" id="ARBA00004137"/>
    </source>
</evidence>
<evidence type="ECO:0000313" key="9">
    <source>
        <dbReference type="EMBL" id="KAG2227529.1"/>
    </source>
</evidence>
<proteinExistence type="inferred from homology"/>
<reference evidence="9 10" key="1">
    <citation type="submission" date="2020-12" db="EMBL/GenBank/DDBJ databases">
        <title>Metabolic potential, ecology and presence of endohyphal bacteria is reflected in genomic diversity of Mucoromycotina.</title>
        <authorList>
            <person name="Muszewska A."/>
            <person name="Okrasinska A."/>
            <person name="Steczkiewicz K."/>
            <person name="Drgas O."/>
            <person name="Orlowska M."/>
            <person name="Perlinska-Lenart U."/>
            <person name="Aleksandrzak-Piekarczyk T."/>
            <person name="Szatraj K."/>
            <person name="Zielenkiewicz U."/>
            <person name="Pilsyk S."/>
            <person name="Malc E."/>
            <person name="Mieczkowski P."/>
            <person name="Kruszewska J.S."/>
            <person name="Biernat P."/>
            <person name="Pawlowska J."/>
        </authorList>
    </citation>
    <scope>NUCLEOTIDE SEQUENCE [LARGE SCALE GENOMIC DNA]</scope>
    <source>
        <strain evidence="9 10">CBS 142.35</strain>
    </source>
</reference>
<organism evidence="9 10">
    <name type="scientific">Circinella minor</name>
    <dbReference type="NCBI Taxonomy" id="1195481"/>
    <lineage>
        <taxon>Eukaryota</taxon>
        <taxon>Fungi</taxon>
        <taxon>Fungi incertae sedis</taxon>
        <taxon>Mucoromycota</taxon>
        <taxon>Mucoromycotina</taxon>
        <taxon>Mucoromycetes</taxon>
        <taxon>Mucorales</taxon>
        <taxon>Lichtheimiaceae</taxon>
        <taxon>Circinella</taxon>
    </lineage>
</organism>
<evidence type="ECO:0000256" key="3">
    <source>
        <dbReference type="ARBA" id="ARBA00014615"/>
    </source>
</evidence>
<dbReference type="PANTHER" id="PTHR21711:SF0">
    <property type="entry name" value="MITOCHONDRIAL INNER MEMBRANE PROTEASE ATP23 HOMOLOG"/>
    <property type="match status" value="1"/>
</dbReference>
<dbReference type="Pfam" id="PF09768">
    <property type="entry name" value="Peptidase_M76"/>
    <property type="match status" value="1"/>
</dbReference>
<comment type="function">
    <text evidence="8">Has a dual role in the assembly of mitochondrial ATPase.</text>
</comment>
<keyword evidence="6 8" id="KW-0378">Hydrolase</keyword>
<keyword evidence="8" id="KW-0496">Mitochondrion</keyword>
<keyword evidence="7 8" id="KW-0482">Metalloprotease</keyword>
<evidence type="ECO:0000313" key="10">
    <source>
        <dbReference type="Proteomes" id="UP000646827"/>
    </source>
</evidence>
<keyword evidence="5 8" id="KW-0479">Metal-binding</keyword>
<evidence type="ECO:0000256" key="5">
    <source>
        <dbReference type="ARBA" id="ARBA00022723"/>
    </source>
</evidence>
<evidence type="ECO:0000256" key="7">
    <source>
        <dbReference type="ARBA" id="ARBA00023049"/>
    </source>
</evidence>
<keyword evidence="8" id="KW-0999">Mitochondrion inner membrane</keyword>
<gene>
    <name evidence="9" type="ORF">INT45_002214</name>
</gene>
<dbReference type="PANTHER" id="PTHR21711">
    <property type="entry name" value="MITOCHONDRIAL INNER MEMBRANE PROTEASE"/>
    <property type="match status" value="1"/>
</dbReference>
<comment type="similarity">
    <text evidence="2 8">Belongs to the peptidase M76 family.</text>
</comment>
<keyword evidence="4 8" id="KW-0645">Protease</keyword>
<evidence type="ECO:0000256" key="8">
    <source>
        <dbReference type="RuleBase" id="RU364057"/>
    </source>
</evidence>
<dbReference type="GO" id="GO:0034982">
    <property type="term" value="P:mitochondrial protein processing"/>
    <property type="evidence" value="ECO:0007669"/>
    <property type="project" value="TreeGrafter"/>
</dbReference>
<dbReference type="GO" id="GO:0004222">
    <property type="term" value="F:metalloendopeptidase activity"/>
    <property type="evidence" value="ECO:0007669"/>
    <property type="project" value="InterPro"/>
</dbReference>